<dbReference type="InterPro" id="IPR052025">
    <property type="entry name" value="Xyloglucanase_GH74"/>
</dbReference>
<accession>A0A7C3IX27</accession>
<dbReference type="CDD" id="cd15482">
    <property type="entry name" value="Sialidase_non-viral"/>
    <property type="match status" value="1"/>
</dbReference>
<feature type="domain" description="DUF6242" evidence="3">
    <location>
        <begin position="230"/>
        <end position="376"/>
    </location>
</feature>
<dbReference type="PANTHER" id="PTHR43739:SF5">
    <property type="entry name" value="EXO-ALPHA-SIALIDASE"/>
    <property type="match status" value="1"/>
</dbReference>
<sequence length="407" mass="44292">MKRLLVIVSVCFGLLLALWTPVGPGGGNVYSGDISNTNPAVIYFAPYNSSTRLVKSTDEGTTWVQTTGVLSGYVYDLLVHPADPSIVYACLGSSIYRTTDGGASWMRLNTPSSNYFREMAFNPQNPNVIYATGYYYGASPYKQVLVRSDDGGNTWSAFYFDTTTTNAYGYSLAIDPVDTATVYVGGYRASGLTTLHRSSDRGQTWEELPFGISGYYPYAIYISPANSNLIFVAPYTSGIYRSTDRGQTWTRVTSLAAVYRLTGASGNPAVLYASTSGSVYRSQDTGRTWTVVNRGLSGTPNFCLMSNPNSPPTVYVGTKTGLFRSANYGDTWENLIEELFLSQVKVVALADDPATLYVECLNDGVYKSTDNGSTWRRCPDFLSCGNIISIAVDPRDPLTVWALEGSG</sequence>
<dbReference type="InterPro" id="IPR058667">
    <property type="entry name" value="DUF6242_C"/>
</dbReference>
<gene>
    <name evidence="4" type="ORF">ENP94_05940</name>
    <name evidence="5" type="ORF">ENS16_00515</name>
</gene>
<evidence type="ECO:0000313" key="4">
    <source>
        <dbReference type="EMBL" id="HEA87535.1"/>
    </source>
</evidence>
<reference evidence="5" key="1">
    <citation type="journal article" date="2020" name="mSystems">
        <title>Genome- and Community-Level Interaction Insights into Carbon Utilization and Element Cycling Functions of Hydrothermarchaeota in Hydrothermal Sediment.</title>
        <authorList>
            <person name="Zhou Z."/>
            <person name="Liu Y."/>
            <person name="Xu W."/>
            <person name="Pan J."/>
            <person name="Luo Z.H."/>
            <person name="Li M."/>
        </authorList>
    </citation>
    <scope>NUCLEOTIDE SEQUENCE [LARGE SCALE GENOMIC DNA]</scope>
    <source>
        <strain evidence="4">SpSt-265</strain>
        <strain evidence="5">SpSt-465</strain>
    </source>
</reference>
<evidence type="ECO:0000313" key="5">
    <source>
        <dbReference type="EMBL" id="HFJ53162.1"/>
    </source>
</evidence>
<dbReference type="Gene3D" id="2.130.10.10">
    <property type="entry name" value="YVTN repeat-like/Quinoprotein amine dehydrogenase"/>
    <property type="match status" value="3"/>
</dbReference>
<name>A0A7C3IX27_UNCW3</name>
<keyword evidence="1" id="KW-0677">Repeat</keyword>
<dbReference type="PANTHER" id="PTHR43739">
    <property type="entry name" value="XYLOGLUCANASE (EUROFUNG)"/>
    <property type="match status" value="1"/>
</dbReference>
<evidence type="ECO:0000259" key="3">
    <source>
        <dbReference type="Pfam" id="PF25852"/>
    </source>
</evidence>
<dbReference type="InterPro" id="IPR031778">
    <property type="entry name" value="Sortilin_N"/>
</dbReference>
<evidence type="ECO:0000256" key="1">
    <source>
        <dbReference type="ARBA" id="ARBA00022737"/>
    </source>
</evidence>
<dbReference type="EMBL" id="DSLG01000007">
    <property type="protein sequence ID" value="HEA87535.1"/>
    <property type="molecule type" value="Genomic_DNA"/>
</dbReference>
<protein>
    <submittedName>
        <fullName evidence="5">Uncharacterized protein</fullName>
    </submittedName>
</protein>
<dbReference type="Pfam" id="PF15902">
    <property type="entry name" value="Sortilin-Vps10"/>
    <property type="match status" value="1"/>
</dbReference>
<dbReference type="Pfam" id="PF25852">
    <property type="entry name" value="DUF6242_C"/>
    <property type="match status" value="1"/>
</dbReference>
<dbReference type="EMBL" id="DSTU01000001">
    <property type="protein sequence ID" value="HFJ53162.1"/>
    <property type="molecule type" value="Genomic_DNA"/>
</dbReference>
<organism evidence="5">
    <name type="scientific">candidate division WOR-3 bacterium</name>
    <dbReference type="NCBI Taxonomy" id="2052148"/>
    <lineage>
        <taxon>Bacteria</taxon>
        <taxon>Bacteria division WOR-3</taxon>
    </lineage>
</organism>
<feature type="domain" description="Sortilin N-terminal" evidence="2">
    <location>
        <begin position="53"/>
        <end position="158"/>
    </location>
</feature>
<comment type="caution">
    <text evidence="5">The sequence shown here is derived from an EMBL/GenBank/DDBJ whole genome shotgun (WGS) entry which is preliminary data.</text>
</comment>
<evidence type="ECO:0000259" key="2">
    <source>
        <dbReference type="Pfam" id="PF15902"/>
    </source>
</evidence>
<dbReference type="InterPro" id="IPR015943">
    <property type="entry name" value="WD40/YVTN_repeat-like_dom_sf"/>
</dbReference>
<dbReference type="SUPFAM" id="SSF110296">
    <property type="entry name" value="Oligoxyloglucan reducing end-specific cellobiohydrolase"/>
    <property type="match status" value="2"/>
</dbReference>
<dbReference type="GO" id="GO:0010411">
    <property type="term" value="P:xyloglucan metabolic process"/>
    <property type="evidence" value="ECO:0007669"/>
    <property type="project" value="TreeGrafter"/>
</dbReference>
<dbReference type="AlphaFoldDB" id="A0A7C3IX27"/>
<proteinExistence type="predicted"/>